<comment type="caution">
    <text evidence="1">The sequence shown here is derived from an EMBL/GenBank/DDBJ whole genome shotgun (WGS) entry which is preliminary data.</text>
</comment>
<evidence type="ECO:0000313" key="1">
    <source>
        <dbReference type="EMBL" id="PNF40122.1"/>
    </source>
</evidence>
<dbReference type="EMBL" id="NEVH01003749">
    <property type="protein sequence ID" value="PNF40122.1"/>
    <property type="molecule type" value="Genomic_DNA"/>
</dbReference>
<accession>A0A2J7RH14</accession>
<dbReference type="Proteomes" id="UP000235965">
    <property type="component" value="Unassembled WGS sequence"/>
</dbReference>
<dbReference type="AlphaFoldDB" id="A0A2J7RH14"/>
<sequence length="73" mass="8394">MALTRQPPRSLDLMPCEFSLWGYIRGRIVLPLPVSVNDLKQCITRVVANVDKEMLDYHIDICRVTKGSQIEHL</sequence>
<evidence type="ECO:0000313" key="2">
    <source>
        <dbReference type="Proteomes" id="UP000235965"/>
    </source>
</evidence>
<protein>
    <submittedName>
        <fullName evidence="1">Uncharacterized protein</fullName>
    </submittedName>
</protein>
<dbReference type="GO" id="GO:0003676">
    <property type="term" value="F:nucleic acid binding"/>
    <property type="evidence" value="ECO:0007669"/>
    <property type="project" value="InterPro"/>
</dbReference>
<gene>
    <name evidence="1" type="ORF">B7P43_G10000</name>
</gene>
<dbReference type="InterPro" id="IPR036397">
    <property type="entry name" value="RNaseH_sf"/>
</dbReference>
<organism evidence="1 2">
    <name type="scientific">Cryptotermes secundus</name>
    <dbReference type="NCBI Taxonomy" id="105785"/>
    <lineage>
        <taxon>Eukaryota</taxon>
        <taxon>Metazoa</taxon>
        <taxon>Ecdysozoa</taxon>
        <taxon>Arthropoda</taxon>
        <taxon>Hexapoda</taxon>
        <taxon>Insecta</taxon>
        <taxon>Pterygota</taxon>
        <taxon>Neoptera</taxon>
        <taxon>Polyneoptera</taxon>
        <taxon>Dictyoptera</taxon>
        <taxon>Blattodea</taxon>
        <taxon>Blattoidea</taxon>
        <taxon>Termitoidae</taxon>
        <taxon>Kalotermitidae</taxon>
        <taxon>Cryptotermitinae</taxon>
        <taxon>Cryptotermes</taxon>
    </lineage>
</organism>
<proteinExistence type="predicted"/>
<name>A0A2J7RH14_9NEOP</name>
<keyword evidence="2" id="KW-1185">Reference proteome</keyword>
<dbReference type="Gene3D" id="3.30.420.10">
    <property type="entry name" value="Ribonuclease H-like superfamily/Ribonuclease H"/>
    <property type="match status" value="1"/>
</dbReference>
<reference evidence="1 2" key="1">
    <citation type="submission" date="2017-12" db="EMBL/GenBank/DDBJ databases">
        <title>Hemimetabolous genomes reveal molecular basis of termite eusociality.</title>
        <authorList>
            <person name="Harrison M.C."/>
            <person name="Jongepier E."/>
            <person name="Robertson H.M."/>
            <person name="Arning N."/>
            <person name="Bitard-Feildel T."/>
            <person name="Chao H."/>
            <person name="Childers C.P."/>
            <person name="Dinh H."/>
            <person name="Doddapaneni H."/>
            <person name="Dugan S."/>
            <person name="Gowin J."/>
            <person name="Greiner C."/>
            <person name="Han Y."/>
            <person name="Hu H."/>
            <person name="Hughes D.S.T."/>
            <person name="Huylmans A.-K."/>
            <person name="Kemena C."/>
            <person name="Kremer L.P.M."/>
            <person name="Lee S.L."/>
            <person name="Lopez-Ezquerra A."/>
            <person name="Mallet L."/>
            <person name="Monroy-Kuhn J.M."/>
            <person name="Moser A."/>
            <person name="Murali S.C."/>
            <person name="Muzny D.M."/>
            <person name="Otani S."/>
            <person name="Piulachs M.-D."/>
            <person name="Poelchau M."/>
            <person name="Qu J."/>
            <person name="Schaub F."/>
            <person name="Wada-Katsumata A."/>
            <person name="Worley K.C."/>
            <person name="Xie Q."/>
            <person name="Ylla G."/>
            <person name="Poulsen M."/>
            <person name="Gibbs R.A."/>
            <person name="Schal C."/>
            <person name="Richards S."/>
            <person name="Belles X."/>
            <person name="Korb J."/>
            <person name="Bornberg-Bauer E."/>
        </authorList>
    </citation>
    <scope>NUCLEOTIDE SEQUENCE [LARGE SCALE GENOMIC DNA]</scope>
    <source>
        <tissue evidence="1">Whole body</tissue>
    </source>
</reference>
<dbReference type="InParanoid" id="A0A2J7RH14"/>